<dbReference type="PROSITE" id="PS51296">
    <property type="entry name" value="RIESKE"/>
    <property type="match status" value="1"/>
</dbReference>
<dbReference type="InterPro" id="IPR036922">
    <property type="entry name" value="Rieske_2Fe-2S_sf"/>
</dbReference>
<keyword evidence="5" id="KW-0411">Iron-sulfur</keyword>
<keyword evidence="1" id="KW-0001">2Fe-2S</keyword>
<dbReference type="PANTHER" id="PTHR21266:SF57">
    <property type="entry name" value="3-CHLOROBENZOATE-3,4-DIOXYGENASE"/>
    <property type="match status" value="1"/>
</dbReference>
<keyword evidence="2" id="KW-0479">Metal-binding</keyword>
<evidence type="ECO:0000259" key="6">
    <source>
        <dbReference type="PROSITE" id="PS51296"/>
    </source>
</evidence>
<evidence type="ECO:0000313" key="8">
    <source>
        <dbReference type="Proteomes" id="UP000019438"/>
    </source>
</evidence>
<dbReference type="SUPFAM" id="SSF50022">
    <property type="entry name" value="ISP domain"/>
    <property type="match status" value="1"/>
</dbReference>
<dbReference type="GO" id="GO:0018489">
    <property type="term" value="F:vanillate monooxygenase activity"/>
    <property type="evidence" value="ECO:0007669"/>
    <property type="project" value="UniProtKB-EC"/>
</dbReference>
<evidence type="ECO:0000256" key="4">
    <source>
        <dbReference type="ARBA" id="ARBA00023004"/>
    </source>
</evidence>
<evidence type="ECO:0000256" key="2">
    <source>
        <dbReference type="ARBA" id="ARBA00022723"/>
    </source>
</evidence>
<sequence>MFDAGGEPLQPCPDCYSVSKAGYKTGMMAAPATSISSNRASPPADQLPRNCTFEAADWQKLARFWYPVALARDIGEQPLSARLLDEELVIYRAGQQIIIAGDLCPHRGVPLSMGHGDGQSIACAYHGFRFGAEGRCIKVPAHPGSAIPGKLHLRTYPAIERYGLIWTCLRPDETGSASIPPMPHWDDAGFQQITCPWIDIFGFAGRQMEGFLDVAHFGFVHTGTFGDPENTTVPSYIPVPTRDGFEVEYRSSLSNYPHGSDQPVPEDFVWLRHFRVHLPFTATLSIDFPDHGRLVIMNAASPVSARVTRLFVPIARNFDTDRPIQEVYDFNRRVFEEDKAIVEAQKPECLPLDPTLEAHVMADRSSIAYRRALRERGFSHFFTA</sequence>
<dbReference type="InterPro" id="IPR017941">
    <property type="entry name" value="Rieske_2Fe-2S"/>
</dbReference>
<dbReference type="KEGG" id="gbc:GbCGDNIH3_0668"/>
<dbReference type="Gene3D" id="3.90.380.10">
    <property type="entry name" value="Naphthalene 1,2-dioxygenase Alpha Subunit, Chain A, domain 1"/>
    <property type="match status" value="1"/>
</dbReference>
<dbReference type="PANTHER" id="PTHR21266">
    <property type="entry name" value="IRON-SULFUR DOMAIN CONTAINING PROTEIN"/>
    <property type="match status" value="1"/>
</dbReference>
<evidence type="ECO:0000313" key="7">
    <source>
        <dbReference type="EMBL" id="AHJ62452.1"/>
    </source>
</evidence>
<dbReference type="InterPro" id="IPR050584">
    <property type="entry name" value="Cholesterol_7-desaturase"/>
</dbReference>
<protein>
    <submittedName>
        <fullName evidence="7">Vanillate demethylase oxygenase subunit</fullName>
        <ecNumber evidence="7">1.14.13.82</ecNumber>
    </submittedName>
</protein>
<dbReference type="Proteomes" id="UP000019438">
    <property type="component" value="Chromosome"/>
</dbReference>
<name>A0AAN0VFE0_9PROT</name>
<keyword evidence="4" id="KW-0408">Iron</keyword>
<organism evidence="7 8">
    <name type="scientific">Granulibacter bethesdensis</name>
    <dbReference type="NCBI Taxonomy" id="364410"/>
    <lineage>
        <taxon>Bacteria</taxon>
        <taxon>Pseudomonadati</taxon>
        <taxon>Pseudomonadota</taxon>
        <taxon>Alphaproteobacteria</taxon>
        <taxon>Acetobacterales</taxon>
        <taxon>Acetobacteraceae</taxon>
        <taxon>Granulibacter</taxon>
    </lineage>
</organism>
<evidence type="ECO:0000256" key="1">
    <source>
        <dbReference type="ARBA" id="ARBA00022714"/>
    </source>
</evidence>
<dbReference type="SUPFAM" id="SSF55961">
    <property type="entry name" value="Bet v1-like"/>
    <property type="match status" value="1"/>
</dbReference>
<dbReference type="GO" id="GO:0046872">
    <property type="term" value="F:metal ion binding"/>
    <property type="evidence" value="ECO:0007669"/>
    <property type="project" value="UniProtKB-KW"/>
</dbReference>
<dbReference type="Pfam" id="PF19112">
    <property type="entry name" value="VanA_C"/>
    <property type="match status" value="1"/>
</dbReference>
<keyword evidence="3 7" id="KW-0560">Oxidoreductase</keyword>
<dbReference type="InterPro" id="IPR044043">
    <property type="entry name" value="VanA_C_cat"/>
</dbReference>
<dbReference type="EMBL" id="CP003181">
    <property type="protein sequence ID" value="AHJ62452.1"/>
    <property type="molecule type" value="Genomic_DNA"/>
</dbReference>
<evidence type="ECO:0000256" key="3">
    <source>
        <dbReference type="ARBA" id="ARBA00023002"/>
    </source>
</evidence>
<dbReference type="GO" id="GO:0051537">
    <property type="term" value="F:2 iron, 2 sulfur cluster binding"/>
    <property type="evidence" value="ECO:0007669"/>
    <property type="project" value="UniProtKB-KW"/>
</dbReference>
<feature type="domain" description="Rieske" evidence="6">
    <location>
        <begin position="65"/>
        <end position="167"/>
    </location>
</feature>
<evidence type="ECO:0000256" key="5">
    <source>
        <dbReference type="ARBA" id="ARBA00023014"/>
    </source>
</evidence>
<dbReference type="AlphaFoldDB" id="A0AAN0VFE0"/>
<accession>A0AAN0VFE0</accession>
<proteinExistence type="predicted"/>
<dbReference type="Pfam" id="PF00355">
    <property type="entry name" value="Rieske"/>
    <property type="match status" value="1"/>
</dbReference>
<reference evidence="8" key="1">
    <citation type="submission" date="2012-06" db="EMBL/GenBank/DDBJ databases">
        <title>Genome analysis of multiple Granulibacter bethesdensis isolates demonstrates substantial genome diversity.</title>
        <authorList>
            <person name="Greenberg D.E."/>
            <person name="Porcella S.F."/>
            <person name="Zarember K."/>
            <person name="Zelazny A.M."/>
            <person name="Bruno D."/>
            <person name="Martens C."/>
            <person name="Barbian K.D."/>
            <person name="Jaske E."/>
            <person name="Holland S.M."/>
        </authorList>
    </citation>
    <scope>NUCLEOTIDE SEQUENCE [LARGE SCALE GENOMIC DNA]</scope>
    <source>
        <strain evidence="8">CGDNIH3</strain>
    </source>
</reference>
<dbReference type="Gene3D" id="2.102.10.10">
    <property type="entry name" value="Rieske [2Fe-2S] iron-sulphur domain"/>
    <property type="match status" value="1"/>
</dbReference>
<dbReference type="EC" id="1.14.13.82" evidence="7"/>
<gene>
    <name evidence="7" type="ORF">GbCGDNIH3_0668</name>
</gene>